<dbReference type="PANTHER" id="PTHR23236:SF27">
    <property type="entry name" value="EMBRYONIC POLYADENYLATE-BINDING PROTEIN 2"/>
    <property type="match status" value="1"/>
</dbReference>
<reference evidence="7" key="1">
    <citation type="journal article" date="2021" name="Cell">
        <title>Tracing the genetic footprints of vertebrate landing in non-teleost ray-finned fishes.</title>
        <authorList>
            <person name="Bi X."/>
            <person name="Wang K."/>
            <person name="Yang L."/>
            <person name="Pan H."/>
            <person name="Jiang H."/>
            <person name="Wei Q."/>
            <person name="Fang M."/>
            <person name="Yu H."/>
            <person name="Zhu C."/>
            <person name="Cai Y."/>
            <person name="He Y."/>
            <person name="Gan X."/>
            <person name="Zeng H."/>
            <person name="Yu D."/>
            <person name="Zhu Y."/>
            <person name="Jiang H."/>
            <person name="Qiu Q."/>
            <person name="Yang H."/>
            <person name="Zhang Y.E."/>
            <person name="Wang W."/>
            <person name="Zhu M."/>
            <person name="He S."/>
            <person name="Zhang G."/>
        </authorList>
    </citation>
    <scope>NUCLEOTIDE SEQUENCE</scope>
    <source>
        <strain evidence="7">Allg_001</strain>
    </source>
</reference>
<dbReference type="GO" id="GO:0008143">
    <property type="term" value="F:poly(A) binding"/>
    <property type="evidence" value="ECO:0007669"/>
    <property type="project" value="TreeGrafter"/>
</dbReference>
<dbReference type="GO" id="GO:0000288">
    <property type="term" value="P:nuclear-transcribed mRNA catabolic process, deadenylation-dependent decay"/>
    <property type="evidence" value="ECO:0007669"/>
    <property type="project" value="TreeGrafter"/>
</dbReference>
<feature type="domain" description="RRM" evidence="6">
    <location>
        <begin position="116"/>
        <end position="193"/>
    </location>
</feature>
<evidence type="ECO:0000313" key="8">
    <source>
        <dbReference type="Proteomes" id="UP000736164"/>
    </source>
</evidence>
<dbReference type="AlphaFoldDB" id="A0A8J7NWN3"/>
<dbReference type="CDD" id="cd12550">
    <property type="entry name" value="RRM_II_PABPN1"/>
    <property type="match status" value="1"/>
</dbReference>
<feature type="region of interest" description="Disordered" evidence="5">
    <location>
        <begin position="1"/>
        <end position="21"/>
    </location>
</feature>
<dbReference type="InterPro" id="IPR000504">
    <property type="entry name" value="RRM_dom"/>
</dbReference>
<dbReference type="PROSITE" id="PS50102">
    <property type="entry name" value="RRM"/>
    <property type="match status" value="1"/>
</dbReference>
<dbReference type="Gene3D" id="3.30.70.330">
    <property type="match status" value="1"/>
</dbReference>
<accession>A0A8J7NWN3</accession>
<name>A0A8J7NWN3_ATRSP</name>
<keyword evidence="8" id="KW-1185">Reference proteome</keyword>
<comment type="caution">
    <text evidence="7">The sequence shown here is derived from an EMBL/GenBank/DDBJ whole genome shotgun (WGS) entry which is preliminary data.</text>
</comment>
<keyword evidence="2" id="KW-0963">Cytoplasm</keyword>
<evidence type="ECO:0000256" key="3">
    <source>
        <dbReference type="ARBA" id="ARBA00022884"/>
    </source>
</evidence>
<feature type="non-terminal residue" evidence="7">
    <location>
        <position position="1"/>
    </location>
</feature>
<evidence type="ECO:0000256" key="1">
    <source>
        <dbReference type="ARBA" id="ARBA00004496"/>
    </source>
</evidence>
<organism evidence="7 8">
    <name type="scientific">Atractosteus spatula</name>
    <name type="common">Alligator gar</name>
    <name type="synonym">Lepisosteus spatula</name>
    <dbReference type="NCBI Taxonomy" id="7917"/>
    <lineage>
        <taxon>Eukaryota</taxon>
        <taxon>Metazoa</taxon>
        <taxon>Chordata</taxon>
        <taxon>Craniata</taxon>
        <taxon>Vertebrata</taxon>
        <taxon>Euteleostomi</taxon>
        <taxon>Actinopterygii</taxon>
        <taxon>Neopterygii</taxon>
        <taxon>Holostei</taxon>
        <taxon>Semionotiformes</taxon>
        <taxon>Lepisosteidae</taxon>
        <taxon>Atractosteus</taxon>
    </lineage>
</organism>
<comment type="subcellular location">
    <subcellularLocation>
        <location evidence="1">Cytoplasm</location>
    </subcellularLocation>
</comment>
<feature type="non-terminal residue" evidence="7">
    <location>
        <position position="288"/>
    </location>
</feature>
<dbReference type="InterPro" id="IPR035979">
    <property type="entry name" value="RBD_domain_sf"/>
</dbReference>
<dbReference type="Proteomes" id="UP000736164">
    <property type="component" value="Unassembled WGS sequence"/>
</dbReference>
<dbReference type="SUPFAM" id="SSF54928">
    <property type="entry name" value="RNA-binding domain, RBD"/>
    <property type="match status" value="1"/>
</dbReference>
<gene>
    <name evidence="7" type="primary">Pabpn1</name>
    <name evidence="7" type="ORF">GTO95_0007825</name>
</gene>
<sequence>MAEENPGVDEGPGLLDGEFAGDRKVEDPELEAIKARVFEMEQEAEKLKEVQYQAEKQLIMSPQTKTFRLLNGVVETCAVAENLKNKDIVSVFNRISICACFFYPMTPEEKTDADNRSVYVGNVDYGATADELEIHFNGCGPVNRVTILCDKFTGHPKGFAYIEFSERDSVKTAMALDETLFRGRVIKVLPKRTNMPGISSSDRGGHRGGRSRGRGFCFSRYNSGFQARYRGRSSRSVLQSPLAWGTICAIKTCLRHTLSFFMLLKLHQMQGLECVFITQFTLLAMPAH</sequence>
<proteinExistence type="predicted"/>
<protein>
    <submittedName>
        <fullName evidence="7">PABP2 protein</fullName>
    </submittedName>
</protein>
<evidence type="ECO:0000256" key="4">
    <source>
        <dbReference type="PROSITE-ProRule" id="PRU00176"/>
    </source>
</evidence>
<keyword evidence="3 4" id="KW-0694">RNA-binding</keyword>
<evidence type="ECO:0000256" key="5">
    <source>
        <dbReference type="SAM" id="MobiDB-lite"/>
    </source>
</evidence>
<dbReference type="GO" id="GO:0005634">
    <property type="term" value="C:nucleus"/>
    <property type="evidence" value="ECO:0007669"/>
    <property type="project" value="TreeGrafter"/>
</dbReference>
<dbReference type="InterPro" id="IPR012677">
    <property type="entry name" value="Nucleotide-bd_a/b_plait_sf"/>
</dbReference>
<evidence type="ECO:0000256" key="2">
    <source>
        <dbReference type="ARBA" id="ARBA00022490"/>
    </source>
</evidence>
<dbReference type="EMBL" id="JAAWVO010048434">
    <property type="protein sequence ID" value="MBN3319840.1"/>
    <property type="molecule type" value="Genomic_DNA"/>
</dbReference>
<dbReference type="Pfam" id="PF00076">
    <property type="entry name" value="RRM_1"/>
    <property type="match status" value="1"/>
</dbReference>
<dbReference type="SMART" id="SM00360">
    <property type="entry name" value="RRM"/>
    <property type="match status" value="1"/>
</dbReference>
<evidence type="ECO:0000313" key="7">
    <source>
        <dbReference type="EMBL" id="MBN3319840.1"/>
    </source>
</evidence>
<dbReference type="GO" id="GO:0005737">
    <property type="term" value="C:cytoplasm"/>
    <property type="evidence" value="ECO:0007669"/>
    <property type="project" value="UniProtKB-SubCell"/>
</dbReference>
<dbReference type="PANTHER" id="PTHR23236">
    <property type="entry name" value="EUKARYOTIC TRANSLATION INITIATION FACTOR 4B/4H"/>
    <property type="match status" value="1"/>
</dbReference>
<evidence type="ECO:0000259" key="6">
    <source>
        <dbReference type="PROSITE" id="PS50102"/>
    </source>
</evidence>